<sequence>MRSWILLVAACGGLGLGRTFGVAYVRCVRIRV</sequence>
<comment type="caution">
    <text evidence="1">The sequence shown here is derived from an EMBL/GenBank/DDBJ whole genome shotgun (WGS) entry which is preliminary data.</text>
</comment>
<organism evidence="1 2">
    <name type="scientific">Corchorus olitorius</name>
    <dbReference type="NCBI Taxonomy" id="93759"/>
    <lineage>
        <taxon>Eukaryota</taxon>
        <taxon>Viridiplantae</taxon>
        <taxon>Streptophyta</taxon>
        <taxon>Embryophyta</taxon>
        <taxon>Tracheophyta</taxon>
        <taxon>Spermatophyta</taxon>
        <taxon>Magnoliopsida</taxon>
        <taxon>eudicotyledons</taxon>
        <taxon>Gunneridae</taxon>
        <taxon>Pentapetalae</taxon>
        <taxon>rosids</taxon>
        <taxon>malvids</taxon>
        <taxon>Malvales</taxon>
        <taxon>Malvaceae</taxon>
        <taxon>Grewioideae</taxon>
        <taxon>Apeibeae</taxon>
        <taxon>Corchorus</taxon>
    </lineage>
</organism>
<keyword evidence="2" id="KW-1185">Reference proteome</keyword>
<accession>A0A1R3KD64</accession>
<name>A0A1R3KD64_9ROSI</name>
<protein>
    <submittedName>
        <fullName evidence="1">Uncharacterized protein</fullName>
    </submittedName>
</protein>
<dbReference type="Proteomes" id="UP000187203">
    <property type="component" value="Unassembled WGS sequence"/>
</dbReference>
<dbReference type="EMBL" id="AWUE01014120">
    <property type="protein sequence ID" value="OMP05031.1"/>
    <property type="molecule type" value="Genomic_DNA"/>
</dbReference>
<evidence type="ECO:0000313" key="1">
    <source>
        <dbReference type="EMBL" id="OMP05031.1"/>
    </source>
</evidence>
<evidence type="ECO:0000313" key="2">
    <source>
        <dbReference type="Proteomes" id="UP000187203"/>
    </source>
</evidence>
<reference evidence="2" key="1">
    <citation type="submission" date="2013-09" db="EMBL/GenBank/DDBJ databases">
        <title>Corchorus olitorius genome sequencing.</title>
        <authorList>
            <person name="Alam M."/>
            <person name="Haque M.S."/>
            <person name="Islam M.S."/>
            <person name="Emdad E.M."/>
            <person name="Islam M.M."/>
            <person name="Ahmed B."/>
            <person name="Halim A."/>
            <person name="Hossen Q.M.M."/>
            <person name="Hossain M.Z."/>
            <person name="Ahmed R."/>
            <person name="Khan M.M."/>
            <person name="Islam R."/>
            <person name="Rashid M.M."/>
            <person name="Khan S.A."/>
            <person name="Rahman M.S."/>
            <person name="Alam M."/>
            <person name="Yahiya A.S."/>
            <person name="Khan M.S."/>
            <person name="Azam M.S."/>
            <person name="Haque T."/>
            <person name="Lashkar M.Z.H."/>
            <person name="Akhand A.I."/>
            <person name="Morshed G."/>
            <person name="Roy S."/>
            <person name="Uddin K.S."/>
            <person name="Rabeya T."/>
            <person name="Hossain A.S."/>
            <person name="Chowdhury A."/>
            <person name="Snigdha A.R."/>
            <person name="Mortoza M.S."/>
            <person name="Matin S.A."/>
            <person name="Hoque S.M.E."/>
            <person name="Islam M.K."/>
            <person name="Roy D.K."/>
            <person name="Haider R."/>
            <person name="Moosa M.M."/>
            <person name="Elias S.M."/>
            <person name="Hasan A.M."/>
            <person name="Jahan S."/>
            <person name="Shafiuddin M."/>
            <person name="Mahmood N."/>
            <person name="Shommy N.S."/>
        </authorList>
    </citation>
    <scope>NUCLEOTIDE SEQUENCE [LARGE SCALE GENOMIC DNA]</scope>
    <source>
        <strain evidence="2">cv. O-4</strain>
    </source>
</reference>
<dbReference type="AlphaFoldDB" id="A0A1R3KD64"/>
<proteinExistence type="predicted"/>
<gene>
    <name evidence="1" type="ORF">COLO4_09108</name>
</gene>